<comment type="caution">
    <text evidence="3">The sequence shown here is derived from an EMBL/GenBank/DDBJ whole genome shotgun (WGS) entry which is preliminary data.</text>
</comment>
<dbReference type="Pfam" id="PF00296">
    <property type="entry name" value="Bac_luciferase"/>
    <property type="match status" value="1"/>
</dbReference>
<keyword evidence="1" id="KW-0560">Oxidoreductase</keyword>
<dbReference type="CDD" id="cd01097">
    <property type="entry name" value="Tetrahydromethanopterin_reductase"/>
    <property type="match status" value="1"/>
</dbReference>
<dbReference type="PANTHER" id="PTHR43244:SF1">
    <property type="entry name" value="5,10-METHYLENETETRAHYDROMETHANOPTERIN REDUCTASE"/>
    <property type="match status" value="1"/>
</dbReference>
<dbReference type="InterPro" id="IPR023907">
    <property type="entry name" value="Non-F420_Flavin_OxRdtase"/>
</dbReference>
<evidence type="ECO:0000259" key="2">
    <source>
        <dbReference type="Pfam" id="PF00296"/>
    </source>
</evidence>
<dbReference type="EMBL" id="PSKQ01000026">
    <property type="protein sequence ID" value="MBE8723034.1"/>
    <property type="molecule type" value="Genomic_DNA"/>
</dbReference>
<reference evidence="3 4" key="1">
    <citation type="submission" date="2018-02" db="EMBL/GenBank/DDBJ databases">
        <title>Sphingobacterium KA21.</title>
        <authorList>
            <person name="Vasarhelyi B.M."/>
            <person name="Deshmukh S."/>
            <person name="Balint B."/>
            <person name="Kukolya J."/>
        </authorList>
    </citation>
    <scope>NUCLEOTIDE SEQUENCE [LARGE SCALE GENOMIC DNA]</scope>
    <source>
        <strain evidence="3 4">Ka21</strain>
    </source>
</reference>
<accession>A0ABR9TD88</accession>
<evidence type="ECO:0000256" key="1">
    <source>
        <dbReference type="ARBA" id="ARBA00023002"/>
    </source>
</evidence>
<dbReference type="Gene3D" id="3.20.20.30">
    <property type="entry name" value="Luciferase-like domain"/>
    <property type="match status" value="1"/>
</dbReference>
<name>A0ABR9TD88_9SPHI</name>
<dbReference type="Proteomes" id="UP000618319">
    <property type="component" value="Unassembled WGS sequence"/>
</dbReference>
<dbReference type="InterPro" id="IPR011251">
    <property type="entry name" value="Luciferase-like_dom"/>
</dbReference>
<evidence type="ECO:0000313" key="3">
    <source>
        <dbReference type="EMBL" id="MBE8723034.1"/>
    </source>
</evidence>
<proteinExistence type="predicted"/>
<dbReference type="PANTHER" id="PTHR43244">
    <property type="match status" value="1"/>
</dbReference>
<dbReference type="NCBIfam" id="TIGR03885">
    <property type="entry name" value="flavin_revert"/>
    <property type="match status" value="1"/>
</dbReference>
<dbReference type="NCBIfam" id="TIGR03557">
    <property type="entry name" value="F420_G6P_family"/>
    <property type="match status" value="1"/>
</dbReference>
<feature type="domain" description="Luciferase-like" evidence="2">
    <location>
        <begin position="7"/>
        <end position="290"/>
    </location>
</feature>
<dbReference type="RefSeq" id="WP_196941189.1">
    <property type="nucleotide sequence ID" value="NZ_MU158693.1"/>
</dbReference>
<organism evidence="3 4">
    <name type="scientific">Sphingobacterium pedocola</name>
    <dbReference type="NCBI Taxonomy" id="2082722"/>
    <lineage>
        <taxon>Bacteria</taxon>
        <taxon>Pseudomonadati</taxon>
        <taxon>Bacteroidota</taxon>
        <taxon>Sphingobacteriia</taxon>
        <taxon>Sphingobacteriales</taxon>
        <taxon>Sphingobacteriaceae</taxon>
        <taxon>Sphingobacterium</taxon>
    </lineage>
</organism>
<dbReference type="SUPFAM" id="SSF51679">
    <property type="entry name" value="Bacterial luciferase-like"/>
    <property type="match status" value="1"/>
</dbReference>
<sequence length="320" mass="35974">MTIGYHASHEQFSPSQLLTYVQLAEKAGFNAVMSSDHFHPWSENDSQSGFAWSWLGAAMQTTSMEFGIVNSPGQRYHPAIIAQAVATLDDLFPNRLWIALGSGQALNEKITAQVWPSKEIRHARLEESVQIMKRLWAGETVTHYGVIAVENATLYTKPLSSPPVYGAALTESTAAWIGTWAGGLITVNQDTSKLHQIIRAFRRLRPNGRLTLKLQVSYASTEEDTIEAAWISWRNNTLGNELQAELALPELFDRAGLHVAREHVKKHVLTSIDPSRYIDAIHTYFEMGFDKIIIHNVNRQQEEFIAFMGKEVLPFIKKTT</sequence>
<evidence type="ECO:0000313" key="4">
    <source>
        <dbReference type="Proteomes" id="UP000618319"/>
    </source>
</evidence>
<keyword evidence="4" id="KW-1185">Reference proteome</keyword>
<dbReference type="InterPro" id="IPR019945">
    <property type="entry name" value="F420_G6P_DH-rel"/>
</dbReference>
<dbReference type="InterPro" id="IPR036661">
    <property type="entry name" value="Luciferase-like_sf"/>
</dbReference>
<protein>
    <submittedName>
        <fullName evidence="3">LLM class F420-dependent oxidoreductase</fullName>
    </submittedName>
</protein>
<gene>
    <name evidence="3" type="ORF">C4F40_20130</name>
</gene>
<dbReference type="InterPro" id="IPR050564">
    <property type="entry name" value="F420-G6PD/mer"/>
</dbReference>